<dbReference type="GO" id="GO:0005507">
    <property type="term" value="F:copper ion binding"/>
    <property type="evidence" value="ECO:0007669"/>
    <property type="project" value="InterPro"/>
</dbReference>
<protein>
    <submittedName>
        <fullName evidence="2">Copper resistance protein B</fullName>
    </submittedName>
</protein>
<sequence>MSTRKHLVATLSAALGLGLLPAQAAADMAVNAHSATAFWGVSAEKFEYRYSDSDEKLAVIESGAWYGSDELKFRWQFEGEWEEAHNAWETLENQFLAQIPVSEFWDAKAGIRIDTPEGPDRVYGVLGLTGLAPYWFEVDTNLYVSDEGDTSVDFEAEYELLITNYWIVSATFETLLAFSEDREIGVGKGINSTEVGLRLSYDLIDRSFSPYVGVVHERKYGDTADLARASGGGTEDWFAVVGARLAF</sequence>
<dbReference type="Pfam" id="PF05275">
    <property type="entry name" value="CopB"/>
    <property type="match status" value="1"/>
</dbReference>
<feature type="chain" id="PRO_5006149070" evidence="1">
    <location>
        <begin position="25"/>
        <end position="247"/>
    </location>
</feature>
<accession>A0A0P8D0H9</accession>
<evidence type="ECO:0000256" key="1">
    <source>
        <dbReference type="SAM" id="SignalP"/>
    </source>
</evidence>
<dbReference type="GO" id="GO:0009279">
    <property type="term" value="C:cell outer membrane"/>
    <property type="evidence" value="ECO:0007669"/>
    <property type="project" value="InterPro"/>
</dbReference>
<proteinExistence type="predicted"/>
<dbReference type="InterPro" id="IPR007939">
    <property type="entry name" value="Cu-R_B_prcur"/>
</dbReference>
<feature type="signal peptide" evidence="1">
    <location>
        <begin position="1"/>
        <end position="24"/>
    </location>
</feature>
<name>A0A0P8D0H9_9GAMM</name>
<dbReference type="PATRIC" id="fig|1305731.5.peg.3373"/>
<dbReference type="OrthoDB" id="9778934at2"/>
<evidence type="ECO:0000313" key="3">
    <source>
        <dbReference type="Proteomes" id="UP000050416"/>
    </source>
</evidence>
<keyword evidence="1" id="KW-0732">Signal</keyword>
<evidence type="ECO:0000313" key="2">
    <source>
        <dbReference type="EMBL" id="KPQ29238.1"/>
    </source>
</evidence>
<gene>
    <name evidence="2" type="primary">pcoB</name>
    <name evidence="2" type="ORF">HLUCCX14_06865</name>
</gene>
<dbReference type="GO" id="GO:0006878">
    <property type="term" value="P:intracellular copper ion homeostasis"/>
    <property type="evidence" value="ECO:0007669"/>
    <property type="project" value="InterPro"/>
</dbReference>
<reference evidence="2 3" key="1">
    <citation type="submission" date="2015-09" db="EMBL/GenBank/DDBJ databases">
        <title>Identification and resolution of microdiversity through metagenomic sequencing of parallel consortia.</title>
        <authorList>
            <person name="Nelson W.C."/>
            <person name="Romine M.F."/>
            <person name="Lindemann S.R."/>
        </authorList>
    </citation>
    <scope>NUCLEOTIDE SEQUENCE [LARGE SCALE GENOMIC DNA]</scope>
    <source>
        <strain evidence="2">HL-55</strain>
    </source>
</reference>
<dbReference type="AlphaFoldDB" id="A0A0P8D0H9"/>
<comment type="caution">
    <text evidence="2">The sequence shown here is derived from an EMBL/GenBank/DDBJ whole genome shotgun (WGS) entry which is preliminary data.</text>
</comment>
<dbReference type="Proteomes" id="UP000050416">
    <property type="component" value="Unassembled WGS sequence"/>
</dbReference>
<dbReference type="STRING" id="1305731.GCA_000934705_00064"/>
<organism evidence="2 3">
    <name type="scientific">Marinobacter excellens HL-55</name>
    <dbReference type="NCBI Taxonomy" id="1305731"/>
    <lineage>
        <taxon>Bacteria</taxon>
        <taxon>Pseudomonadati</taxon>
        <taxon>Pseudomonadota</taxon>
        <taxon>Gammaproteobacteria</taxon>
        <taxon>Pseudomonadales</taxon>
        <taxon>Marinobacteraceae</taxon>
        <taxon>Marinobacter</taxon>
    </lineage>
</organism>
<dbReference type="EMBL" id="LJZQ01000007">
    <property type="protein sequence ID" value="KPQ29238.1"/>
    <property type="molecule type" value="Genomic_DNA"/>
</dbReference>